<dbReference type="InterPro" id="IPR002471">
    <property type="entry name" value="Pept_S9_AS"/>
</dbReference>
<evidence type="ECO:0000313" key="8">
    <source>
        <dbReference type="Proteomes" id="UP000198620"/>
    </source>
</evidence>
<dbReference type="GO" id="GO:0004252">
    <property type="term" value="F:serine-type endopeptidase activity"/>
    <property type="evidence" value="ECO:0007669"/>
    <property type="project" value="InterPro"/>
</dbReference>
<keyword evidence="8" id="KW-1185">Reference proteome</keyword>
<dbReference type="PROSITE" id="PS00708">
    <property type="entry name" value="PRO_ENDOPEP_SER"/>
    <property type="match status" value="1"/>
</dbReference>
<evidence type="ECO:0000256" key="3">
    <source>
        <dbReference type="ARBA" id="ARBA00032284"/>
    </source>
</evidence>
<dbReference type="PANTHER" id="PTHR42776">
    <property type="entry name" value="SERINE PEPTIDASE S9 FAMILY MEMBER"/>
    <property type="match status" value="1"/>
</dbReference>
<dbReference type="SUPFAM" id="SSF53474">
    <property type="entry name" value="alpha/beta-Hydrolases"/>
    <property type="match status" value="1"/>
</dbReference>
<dbReference type="GO" id="GO:0004177">
    <property type="term" value="F:aminopeptidase activity"/>
    <property type="evidence" value="ECO:0007669"/>
    <property type="project" value="UniProtKB-KW"/>
</dbReference>
<dbReference type="GO" id="GO:0006508">
    <property type="term" value="P:proteolysis"/>
    <property type="evidence" value="ECO:0007669"/>
    <property type="project" value="InterPro"/>
</dbReference>
<keyword evidence="7" id="KW-0031">Aminopeptidase</keyword>
<gene>
    <name evidence="7" type="ORF">SAMN05216387_11324</name>
</gene>
<dbReference type="InterPro" id="IPR002470">
    <property type="entry name" value="Peptidase_S9A"/>
</dbReference>
<dbReference type="InterPro" id="IPR011042">
    <property type="entry name" value="6-blade_b-propeller_TolB-like"/>
</dbReference>
<dbReference type="PANTHER" id="PTHR42776:SF27">
    <property type="entry name" value="DIPEPTIDYL PEPTIDASE FAMILY MEMBER 6"/>
    <property type="match status" value="1"/>
</dbReference>
<evidence type="ECO:0000259" key="6">
    <source>
        <dbReference type="Pfam" id="PF00326"/>
    </source>
</evidence>
<dbReference type="SUPFAM" id="SSF69322">
    <property type="entry name" value="Tricorn protease domain 2"/>
    <property type="match status" value="1"/>
</dbReference>
<dbReference type="Gene3D" id="2.120.10.30">
    <property type="entry name" value="TolB, C-terminal domain"/>
    <property type="match status" value="2"/>
</dbReference>
<comment type="function">
    <text evidence="5">This enzyme catalyzes the hydrolysis of the N-terminal peptide bond of an N-acetylated peptide to generate an N-acetylated amino acid and a peptide with a free N-terminus. It preferentially cleaves off Ac-Ala, Ac-Met and Ac-Ser. Also, involved in the degradation of oxidized and glycated proteins.</text>
</comment>
<feature type="domain" description="Peptidase S9 prolyl oligopeptidase catalytic" evidence="6">
    <location>
        <begin position="411"/>
        <end position="621"/>
    </location>
</feature>
<protein>
    <recommendedName>
        <fullName evidence="4">Acyl-peptide hydrolase</fullName>
    </recommendedName>
    <alternativeName>
        <fullName evidence="3">Acylaminoacyl-peptidase</fullName>
    </alternativeName>
</protein>
<dbReference type="PRINTS" id="PR00862">
    <property type="entry name" value="PROLIGOPTASE"/>
</dbReference>
<dbReference type="InterPro" id="IPR029058">
    <property type="entry name" value="AB_hydrolase_fold"/>
</dbReference>
<dbReference type="Pfam" id="PF00326">
    <property type="entry name" value="Peptidase_S9"/>
    <property type="match status" value="1"/>
</dbReference>
<dbReference type="Proteomes" id="UP000198620">
    <property type="component" value="Unassembled WGS sequence"/>
</dbReference>
<dbReference type="EMBL" id="FOBH01000013">
    <property type="protein sequence ID" value="SEL50475.1"/>
    <property type="molecule type" value="Genomic_DNA"/>
</dbReference>
<dbReference type="OrthoDB" id="4269629at2"/>
<dbReference type="InterPro" id="IPR001375">
    <property type="entry name" value="Peptidase_S9_cat"/>
</dbReference>
<name>A0A1H7QS69_9PROT</name>
<dbReference type="Gene3D" id="3.40.50.1820">
    <property type="entry name" value="alpha/beta hydrolase"/>
    <property type="match status" value="1"/>
</dbReference>
<dbReference type="STRING" id="1233.SAMN05216387_11324"/>
<evidence type="ECO:0000313" key="7">
    <source>
        <dbReference type="EMBL" id="SEL50475.1"/>
    </source>
</evidence>
<keyword evidence="7" id="KW-0645">Protease</keyword>
<evidence type="ECO:0000256" key="2">
    <source>
        <dbReference type="ARBA" id="ARBA00022990"/>
    </source>
</evidence>
<evidence type="ECO:0000256" key="1">
    <source>
        <dbReference type="ARBA" id="ARBA00022801"/>
    </source>
</evidence>
<evidence type="ECO:0000256" key="5">
    <source>
        <dbReference type="ARBA" id="ARBA00045885"/>
    </source>
</evidence>
<keyword evidence="2" id="KW-0007">Acetylation</keyword>
<keyword evidence="1" id="KW-0378">Hydrolase</keyword>
<dbReference type="AlphaFoldDB" id="A0A1H7QS69"/>
<sequence>MKRYTIEQFMATTSILGASFSADEQRILFSSNASGIFNAYTLPIGGGSEGRAGRTTPEPLTRSTVDSTFAVAFFPHDDRILFTRDRGGDENFHLFVLGPDGAETDLTPGQTLKAQFIGWRPDGSAFFVSSNERDPRFFDIYRYDAKTYARTLLYRNEQGFDLGPISRDERWMALNRSNTTSDSDIYLFDIGKQEMKHLTSHEGSISYRAETFDPASQKLFFLTNEGSEFKRICTYDLTTAEVEDHEGADWDVINTYFSQDGRFRITGINQDGSIMIRIVEIKEENGEEGGDKGKRENSVNIPALPKGEIRGVVFSRSSTRMAFYLNGDRSPDNLFVYDFCTAQLLQLTQSLSSEIDESDLIDAQVIRFKSFDGMVIPSIYYKPHGASGSNRVPAIVYVHGGPGGQTMRGYNAQIQYLVNHGYAVLGINNRGSSGYGKTFFTAANRKHGREPLWDCVEAKTYLASLGYIDHERIGIMGASYGGYMTLSALAFRPEVFKVGVDIFGVSNWLRTLENIPPYWESVRRAIYDEIGDPVNDIDILVATSPLFHAKEIRKPLMVIQGANDPRVVKAESDEIVEAVRKHNVPVEYVVFPDEGHSFTKKKNQIEANRRILQFLEKYLKGDESGNR</sequence>
<accession>A0A1H7QS69</accession>
<proteinExistence type="predicted"/>
<organism evidence="7 8">
    <name type="scientific">Nitrosovibrio tenuis</name>
    <dbReference type="NCBI Taxonomy" id="1233"/>
    <lineage>
        <taxon>Bacteria</taxon>
        <taxon>Pseudomonadati</taxon>
        <taxon>Pseudomonadota</taxon>
        <taxon>Betaproteobacteria</taxon>
        <taxon>Nitrosomonadales</taxon>
        <taxon>Nitrosomonadaceae</taxon>
        <taxon>Nitrosovibrio</taxon>
    </lineage>
</organism>
<evidence type="ECO:0000256" key="4">
    <source>
        <dbReference type="ARBA" id="ARBA00032596"/>
    </source>
</evidence>
<reference evidence="7 8" key="1">
    <citation type="submission" date="2016-10" db="EMBL/GenBank/DDBJ databases">
        <authorList>
            <person name="de Groot N.N."/>
        </authorList>
    </citation>
    <scope>NUCLEOTIDE SEQUENCE [LARGE SCALE GENOMIC DNA]</scope>
    <source>
        <strain evidence="7 8">Nv1</strain>
    </source>
</reference>